<protein>
    <submittedName>
        <fullName evidence="9">Iron ABC transporter permease</fullName>
    </submittedName>
</protein>
<gene>
    <name evidence="9" type="ORF">E4656_17905</name>
</gene>
<feature type="transmembrane region" description="Helical" evidence="8">
    <location>
        <begin position="221"/>
        <end position="243"/>
    </location>
</feature>
<accession>A0A4Z0W6K4</accession>
<comment type="subcellular location">
    <subcellularLocation>
        <location evidence="1">Cell membrane</location>
        <topology evidence="1">Multi-pass membrane protein</topology>
    </subcellularLocation>
</comment>
<keyword evidence="3" id="KW-0813">Transport</keyword>
<dbReference type="GO" id="GO:0022857">
    <property type="term" value="F:transmembrane transporter activity"/>
    <property type="evidence" value="ECO:0007669"/>
    <property type="project" value="InterPro"/>
</dbReference>
<feature type="transmembrane region" description="Helical" evidence="8">
    <location>
        <begin position="86"/>
        <end position="107"/>
    </location>
</feature>
<evidence type="ECO:0000256" key="2">
    <source>
        <dbReference type="ARBA" id="ARBA00007935"/>
    </source>
</evidence>
<dbReference type="RefSeq" id="WP_135484692.1">
    <property type="nucleotide sequence ID" value="NZ_SRMF01000012.1"/>
</dbReference>
<feature type="transmembrane region" description="Helical" evidence="8">
    <location>
        <begin position="178"/>
        <end position="201"/>
    </location>
</feature>
<dbReference type="PANTHER" id="PTHR30472">
    <property type="entry name" value="FERRIC ENTEROBACTIN TRANSPORT SYSTEM PERMEASE PROTEIN"/>
    <property type="match status" value="1"/>
</dbReference>
<evidence type="ECO:0000313" key="9">
    <source>
        <dbReference type="EMBL" id="TGG90604.1"/>
    </source>
</evidence>
<dbReference type="Gene3D" id="1.10.3470.10">
    <property type="entry name" value="ABC transporter involved in vitamin B12 uptake, BtuC"/>
    <property type="match status" value="1"/>
</dbReference>
<name>A0A4Z0W6K4_9GAMM</name>
<keyword evidence="4" id="KW-1003">Cell membrane</keyword>
<dbReference type="InterPro" id="IPR037294">
    <property type="entry name" value="ABC_BtuC-like"/>
</dbReference>
<evidence type="ECO:0000256" key="3">
    <source>
        <dbReference type="ARBA" id="ARBA00022448"/>
    </source>
</evidence>
<comment type="similarity">
    <text evidence="2">Belongs to the binding-protein-dependent transport system permease family. FecCD subfamily.</text>
</comment>
<keyword evidence="10" id="KW-1185">Reference proteome</keyword>
<keyword evidence="5 8" id="KW-0812">Transmembrane</keyword>
<keyword evidence="6 8" id="KW-1133">Transmembrane helix</keyword>
<dbReference type="GO" id="GO:0033214">
    <property type="term" value="P:siderophore-iron import into cell"/>
    <property type="evidence" value="ECO:0007669"/>
    <property type="project" value="TreeGrafter"/>
</dbReference>
<dbReference type="PANTHER" id="PTHR30472:SF25">
    <property type="entry name" value="ABC TRANSPORTER PERMEASE PROTEIN MJ0876-RELATED"/>
    <property type="match status" value="1"/>
</dbReference>
<reference evidence="9 10" key="1">
    <citation type="submission" date="2019-04" db="EMBL/GenBank/DDBJ databases">
        <title>Natronospirillum operosus gen. nov., sp. nov., a haloalkaliphilic satellite isolated from decaying biomass of laboratory culture of cyanobacterium Geitlerinema sp. and proposal of Natronospirillaceae fam. nov. and Saccharospirillaceae fam. nov.</title>
        <authorList>
            <person name="Kevbrin V."/>
            <person name="Boltyanskaya Y."/>
            <person name="Koziaeva V."/>
            <person name="Grouzdev D.S."/>
            <person name="Park M."/>
            <person name="Cho J."/>
        </authorList>
    </citation>
    <scope>NUCLEOTIDE SEQUENCE [LARGE SCALE GENOMIC DNA]</scope>
    <source>
        <strain evidence="9 10">G-116</strain>
    </source>
</reference>
<dbReference type="AlphaFoldDB" id="A0A4Z0W6K4"/>
<feature type="transmembrane region" description="Helical" evidence="8">
    <location>
        <begin position="24"/>
        <end position="49"/>
    </location>
</feature>
<evidence type="ECO:0000256" key="4">
    <source>
        <dbReference type="ARBA" id="ARBA00022475"/>
    </source>
</evidence>
<evidence type="ECO:0000256" key="6">
    <source>
        <dbReference type="ARBA" id="ARBA00022989"/>
    </source>
</evidence>
<dbReference type="FunFam" id="1.10.3470.10:FF:000001">
    <property type="entry name" value="Vitamin B12 ABC transporter permease BtuC"/>
    <property type="match status" value="1"/>
</dbReference>
<dbReference type="GO" id="GO:0005886">
    <property type="term" value="C:plasma membrane"/>
    <property type="evidence" value="ECO:0007669"/>
    <property type="project" value="UniProtKB-SubCell"/>
</dbReference>
<evidence type="ECO:0000256" key="8">
    <source>
        <dbReference type="SAM" id="Phobius"/>
    </source>
</evidence>
<dbReference type="OrthoDB" id="9811721at2"/>
<feature type="transmembrane region" description="Helical" evidence="8">
    <location>
        <begin position="148"/>
        <end position="166"/>
    </location>
</feature>
<dbReference type="Proteomes" id="UP000297475">
    <property type="component" value="Unassembled WGS sequence"/>
</dbReference>
<evidence type="ECO:0000256" key="7">
    <source>
        <dbReference type="ARBA" id="ARBA00023136"/>
    </source>
</evidence>
<evidence type="ECO:0000313" key="10">
    <source>
        <dbReference type="Proteomes" id="UP000297475"/>
    </source>
</evidence>
<dbReference type="Pfam" id="PF01032">
    <property type="entry name" value="FecCD"/>
    <property type="match status" value="1"/>
</dbReference>
<evidence type="ECO:0000256" key="1">
    <source>
        <dbReference type="ARBA" id="ARBA00004651"/>
    </source>
</evidence>
<feature type="transmembrane region" description="Helical" evidence="8">
    <location>
        <begin position="270"/>
        <end position="299"/>
    </location>
</feature>
<keyword evidence="7 8" id="KW-0472">Membrane</keyword>
<organism evidence="9 10">
    <name type="scientific">Natronospirillum operosum</name>
    <dbReference type="NCBI Taxonomy" id="2759953"/>
    <lineage>
        <taxon>Bacteria</taxon>
        <taxon>Pseudomonadati</taxon>
        <taxon>Pseudomonadota</taxon>
        <taxon>Gammaproteobacteria</taxon>
        <taxon>Oceanospirillales</taxon>
        <taxon>Natronospirillaceae</taxon>
        <taxon>Natronospirillum</taxon>
    </lineage>
</organism>
<dbReference type="SUPFAM" id="SSF81345">
    <property type="entry name" value="ABC transporter involved in vitamin B12 uptake, BtuC"/>
    <property type="match status" value="1"/>
</dbReference>
<evidence type="ECO:0000256" key="5">
    <source>
        <dbReference type="ARBA" id="ARBA00022692"/>
    </source>
</evidence>
<feature type="transmembrane region" description="Helical" evidence="8">
    <location>
        <begin position="119"/>
        <end position="142"/>
    </location>
</feature>
<dbReference type="EMBL" id="SRMF01000012">
    <property type="protein sequence ID" value="TGG90604.1"/>
    <property type="molecule type" value="Genomic_DNA"/>
</dbReference>
<dbReference type="CDD" id="cd06550">
    <property type="entry name" value="TM_ABC_iron-siderophores_like"/>
    <property type="match status" value="1"/>
</dbReference>
<feature type="transmembrane region" description="Helical" evidence="8">
    <location>
        <begin position="337"/>
        <end position="358"/>
    </location>
</feature>
<proteinExistence type="inferred from homology"/>
<sequence>MSVLARPASPSLLRAVSRLPRQPLLPWLLLSSLLLGSILAGLSFGAAAIPGVDVTTALVSGLTGWRIGDHTVAQELIVWQLRLPRVLMGGLIGAGLAVAGAAVQAVFRNPLADPGLIGVSSGSALAAITLIVLGDVILVGWLSQFEAVALPIAAFTGGLITTALIYRISTMNGTTRIFTLLLAGVAISALTGAVTGVLTYLADDGQLRTLTFWSMGSLGGLSWQSLWTAGPWIMLTLIVLPFFRQALNALLLGEQVAQHLGMSAQRIKKVVIAIAAVAVGASVAVAGMIGFVGLVVPHLMRLWLGPDHRRLLPACALSGASLLILADVIARTIAAPAEIPIGIITALIGSPFFLWLLLSQGQRGQFS</sequence>
<dbReference type="InterPro" id="IPR000522">
    <property type="entry name" value="ABC_transptr_permease_BtuC"/>
</dbReference>
<comment type="caution">
    <text evidence="9">The sequence shown here is derived from an EMBL/GenBank/DDBJ whole genome shotgun (WGS) entry which is preliminary data.</text>
</comment>